<evidence type="ECO:0000313" key="2">
    <source>
        <dbReference type="EMBL" id="RKU48550.1"/>
    </source>
</evidence>
<keyword evidence="1" id="KW-0175">Coiled coil</keyword>
<name>A0A420YKZ6_9PEZI</name>
<proteinExistence type="predicted"/>
<organism evidence="2 3">
    <name type="scientific">Coniochaeta pulveracea</name>
    <dbReference type="NCBI Taxonomy" id="177199"/>
    <lineage>
        <taxon>Eukaryota</taxon>
        <taxon>Fungi</taxon>
        <taxon>Dikarya</taxon>
        <taxon>Ascomycota</taxon>
        <taxon>Pezizomycotina</taxon>
        <taxon>Sordariomycetes</taxon>
        <taxon>Sordariomycetidae</taxon>
        <taxon>Coniochaetales</taxon>
        <taxon>Coniochaetaceae</taxon>
        <taxon>Coniochaeta</taxon>
    </lineage>
</organism>
<evidence type="ECO:0000256" key="1">
    <source>
        <dbReference type="SAM" id="Coils"/>
    </source>
</evidence>
<gene>
    <name evidence="2" type="ORF">DL546_007509</name>
</gene>
<protein>
    <submittedName>
        <fullName evidence="2">Uncharacterized protein</fullName>
    </submittedName>
</protein>
<dbReference type="Proteomes" id="UP000275385">
    <property type="component" value="Unassembled WGS sequence"/>
</dbReference>
<sequence length="325" mass="37869">MAMLTAAKTARIMAMLTVAMTMLRGIVMKNAREQLPHSSLVVPHHRTRSSYENTIAFDTRLQVLRNIRSQLTTQHTYYTAVMQRHNAILKRIQAEIEATKAKQSRTKERLDMVQRAEAHVSATRCRIFRVPLEIRRIIYEFVLAVDNDLELQDPARLQFLLTCHKFHDEAKHMAYQSQHFRVHWVTGYASGSVGPQLDTKIKRLPHGMMRDIRTLVLPLNKYGFGPGGQSRTDFEKEYLRRIFMRLGGRGYFCLSKVQVVKFYHHKRAGSERLLQITMNRTDEILDVDQSNHQHQVWQVTLHPGHLSRLSNLDYIANGRFLARLR</sequence>
<dbReference type="AlphaFoldDB" id="A0A420YKZ6"/>
<comment type="caution">
    <text evidence="2">The sequence shown here is derived from an EMBL/GenBank/DDBJ whole genome shotgun (WGS) entry which is preliminary data.</text>
</comment>
<feature type="coiled-coil region" evidence="1">
    <location>
        <begin position="82"/>
        <end position="109"/>
    </location>
</feature>
<dbReference type="EMBL" id="QVQW01000004">
    <property type="protein sequence ID" value="RKU48550.1"/>
    <property type="molecule type" value="Genomic_DNA"/>
</dbReference>
<keyword evidence="3" id="KW-1185">Reference proteome</keyword>
<reference evidence="2 3" key="1">
    <citation type="submission" date="2018-08" db="EMBL/GenBank/DDBJ databases">
        <title>Draft genome of the lignicolous fungus Coniochaeta pulveracea.</title>
        <authorList>
            <person name="Borstlap C.J."/>
            <person name="De Witt R.N."/>
            <person name="Botha A."/>
            <person name="Volschenk H."/>
        </authorList>
    </citation>
    <scope>NUCLEOTIDE SEQUENCE [LARGE SCALE GENOMIC DNA]</scope>
    <source>
        <strain evidence="2 3">CAB683</strain>
    </source>
</reference>
<accession>A0A420YKZ6</accession>
<evidence type="ECO:0000313" key="3">
    <source>
        <dbReference type="Proteomes" id="UP000275385"/>
    </source>
</evidence>